<evidence type="ECO:0000256" key="5">
    <source>
        <dbReference type="ARBA" id="ARBA00022777"/>
    </source>
</evidence>
<name>A0A062TYA5_9PROT</name>
<sequence>MMARKRLQFVHLVWLALVVILGLSTLLRADIDSLMMAGFALAAIPGVTGVLVLNQTDRWVDLTGPFLVISWCLLAVMGVAATGAALSPLTILFTIAPLVALNLGDARMAAESAVFGAVAYVAATLMVRVGWLPPVVTEGGYQLVAMLMAFAGLVVTGLLAWIYLQKQEATATTGAEAPDLAVSDLRVPEESGLMLLDVSQYGRIRTISGDMLGLSGIRAGGLLSSLLQDDSEQGLLQPANGRTHGDVTLKNGREATFVAEAHENGTFLVLRDLTESHAKATETKAALQEAEERLRGRTAFFASLGHDLKTPLNAILGYADMMRAGIRGPMPEAYKDYPEIIHESGQDLLLLVEDILDLAKAEADRQRLEPEPVDLTASAMSIMRQLENQADRMGVKMKLKASDEVWAEADPRAVRQIWQNLVSNALKYSERDGTVTLDARDEGNAVVLSVADKGAGMSAEDVRRVMEPFAQGSNSKGKQGTGLGLAVVHSFAQLHGGLVTIDSKPGKGTKVEVSLPRANPADIQPLEDAAE</sequence>
<dbReference type="InterPro" id="IPR036097">
    <property type="entry name" value="HisK_dim/P_sf"/>
</dbReference>
<dbReference type="SUPFAM" id="SSF47384">
    <property type="entry name" value="Homodimeric domain of signal transducing histidine kinase"/>
    <property type="match status" value="1"/>
</dbReference>
<dbReference type="SUPFAM" id="SSF55874">
    <property type="entry name" value="ATPase domain of HSP90 chaperone/DNA topoisomerase II/histidine kinase"/>
    <property type="match status" value="1"/>
</dbReference>
<dbReference type="FunFam" id="3.30.565.10:FF:000006">
    <property type="entry name" value="Sensor histidine kinase WalK"/>
    <property type="match status" value="1"/>
</dbReference>
<gene>
    <name evidence="7" type="ORF">HY3_06205</name>
</gene>
<dbReference type="CDD" id="cd00075">
    <property type="entry name" value="HATPase"/>
    <property type="match status" value="1"/>
</dbReference>
<dbReference type="EC" id="2.7.13.3" evidence="2"/>
<dbReference type="PROSITE" id="PS50109">
    <property type="entry name" value="HIS_KIN"/>
    <property type="match status" value="1"/>
</dbReference>
<dbReference type="SMART" id="SM00388">
    <property type="entry name" value="HisKA"/>
    <property type="match status" value="1"/>
</dbReference>
<reference evidence="7 8" key="1">
    <citation type="submission" date="2013-04" db="EMBL/GenBank/DDBJ databases">
        <title>Hyphomonas sp. T24B3 Genome Sequencing.</title>
        <authorList>
            <person name="Lai Q."/>
            <person name="Shao Z."/>
        </authorList>
    </citation>
    <scope>NUCLEOTIDE SEQUENCE [LARGE SCALE GENOMIC DNA]</scope>
    <source>
        <strain evidence="7 8">T24B3</strain>
    </source>
</reference>
<dbReference type="Proteomes" id="UP000249123">
    <property type="component" value="Unassembled WGS sequence"/>
</dbReference>
<dbReference type="InterPro" id="IPR004358">
    <property type="entry name" value="Sig_transdc_His_kin-like_C"/>
</dbReference>
<dbReference type="STRING" id="1280941.HY2_05235"/>
<accession>A0A062TYA5</accession>
<dbReference type="Pfam" id="PF02518">
    <property type="entry name" value="HATPase_c"/>
    <property type="match status" value="1"/>
</dbReference>
<dbReference type="RefSeq" id="WP_051595088.1">
    <property type="nucleotide sequence ID" value="NZ_AWFA01000067.1"/>
</dbReference>
<keyword evidence="5" id="KW-0418">Kinase</keyword>
<protein>
    <recommendedName>
        <fullName evidence="2">histidine kinase</fullName>
        <ecNumber evidence="2">2.7.13.3</ecNumber>
    </recommendedName>
</protein>
<proteinExistence type="predicted"/>
<evidence type="ECO:0000313" key="8">
    <source>
        <dbReference type="Proteomes" id="UP000249123"/>
    </source>
</evidence>
<dbReference type="eggNOG" id="COG2205">
    <property type="taxonomic scope" value="Bacteria"/>
</dbReference>
<dbReference type="PANTHER" id="PTHR43711:SF1">
    <property type="entry name" value="HISTIDINE KINASE 1"/>
    <property type="match status" value="1"/>
</dbReference>
<evidence type="ECO:0000256" key="1">
    <source>
        <dbReference type="ARBA" id="ARBA00000085"/>
    </source>
</evidence>
<dbReference type="GO" id="GO:0000155">
    <property type="term" value="F:phosphorelay sensor kinase activity"/>
    <property type="evidence" value="ECO:0007669"/>
    <property type="project" value="InterPro"/>
</dbReference>
<dbReference type="PANTHER" id="PTHR43711">
    <property type="entry name" value="TWO-COMPONENT HISTIDINE KINASE"/>
    <property type="match status" value="1"/>
</dbReference>
<comment type="caution">
    <text evidence="7">The sequence shown here is derived from an EMBL/GenBank/DDBJ whole genome shotgun (WGS) entry which is preliminary data.</text>
</comment>
<dbReference type="AlphaFoldDB" id="A0A062TYA5"/>
<dbReference type="SMART" id="SM00387">
    <property type="entry name" value="HATPase_c"/>
    <property type="match status" value="1"/>
</dbReference>
<keyword evidence="3" id="KW-0597">Phosphoprotein</keyword>
<evidence type="ECO:0000256" key="3">
    <source>
        <dbReference type="ARBA" id="ARBA00022553"/>
    </source>
</evidence>
<evidence type="ECO:0000256" key="4">
    <source>
        <dbReference type="ARBA" id="ARBA00022679"/>
    </source>
</evidence>
<organism evidence="7 8">
    <name type="scientific">Hyphomonas pacifica</name>
    <dbReference type="NCBI Taxonomy" id="1280941"/>
    <lineage>
        <taxon>Bacteria</taxon>
        <taxon>Pseudomonadati</taxon>
        <taxon>Pseudomonadota</taxon>
        <taxon>Alphaproteobacteria</taxon>
        <taxon>Hyphomonadales</taxon>
        <taxon>Hyphomonadaceae</taxon>
        <taxon>Hyphomonas</taxon>
    </lineage>
</organism>
<keyword evidence="4" id="KW-0808">Transferase</keyword>
<dbReference type="InterPro" id="IPR050736">
    <property type="entry name" value="Sensor_HK_Regulatory"/>
</dbReference>
<dbReference type="InterPro" id="IPR003594">
    <property type="entry name" value="HATPase_dom"/>
</dbReference>
<dbReference type="Gene3D" id="3.30.565.10">
    <property type="entry name" value="Histidine kinase-like ATPase, C-terminal domain"/>
    <property type="match status" value="1"/>
</dbReference>
<evidence type="ECO:0000256" key="6">
    <source>
        <dbReference type="ARBA" id="ARBA00023012"/>
    </source>
</evidence>
<dbReference type="InterPro" id="IPR036890">
    <property type="entry name" value="HATPase_C_sf"/>
</dbReference>
<accession>A0A328JSK5</accession>
<keyword evidence="6" id="KW-0902">Two-component regulatory system</keyword>
<dbReference type="EMBL" id="AWFB01000089">
    <property type="protein sequence ID" value="RAN30410.1"/>
    <property type="molecule type" value="Genomic_DNA"/>
</dbReference>
<dbReference type="PRINTS" id="PR00344">
    <property type="entry name" value="BCTRLSENSOR"/>
</dbReference>
<dbReference type="InterPro" id="IPR005467">
    <property type="entry name" value="His_kinase_dom"/>
</dbReference>
<evidence type="ECO:0000313" key="7">
    <source>
        <dbReference type="EMBL" id="RAN30410.1"/>
    </source>
</evidence>
<evidence type="ECO:0000256" key="2">
    <source>
        <dbReference type="ARBA" id="ARBA00012438"/>
    </source>
</evidence>
<keyword evidence="8" id="KW-1185">Reference proteome</keyword>
<comment type="catalytic activity">
    <reaction evidence="1">
        <text>ATP + protein L-histidine = ADP + protein N-phospho-L-histidine.</text>
        <dbReference type="EC" id="2.7.13.3"/>
    </reaction>
</comment>
<dbReference type="Pfam" id="PF00512">
    <property type="entry name" value="HisKA"/>
    <property type="match status" value="1"/>
</dbReference>
<dbReference type="Gene3D" id="1.10.287.130">
    <property type="match status" value="1"/>
</dbReference>
<dbReference type="CDD" id="cd00082">
    <property type="entry name" value="HisKA"/>
    <property type="match status" value="1"/>
</dbReference>
<dbReference type="InterPro" id="IPR003661">
    <property type="entry name" value="HisK_dim/P_dom"/>
</dbReference>